<gene>
    <name evidence="3" type="primary">moeB</name>
    <name evidence="3" type="ORF">ROA7745_01483</name>
</gene>
<evidence type="ECO:0000313" key="4">
    <source>
        <dbReference type="Proteomes" id="UP000193224"/>
    </source>
</evidence>
<comment type="similarity">
    <text evidence="1">Belongs to the HesA/MoeB/ThiF family.</text>
</comment>
<dbReference type="Gene3D" id="3.40.50.720">
    <property type="entry name" value="NAD(P)-binding Rossmann-like Domain"/>
    <property type="match status" value="1"/>
</dbReference>
<dbReference type="PANTHER" id="PTHR10953:SF102">
    <property type="entry name" value="ADENYLYLTRANSFERASE AND SULFURTRANSFERASE MOCS3"/>
    <property type="match status" value="1"/>
</dbReference>
<dbReference type="InterPro" id="IPR035985">
    <property type="entry name" value="Ubiquitin-activating_enz"/>
</dbReference>
<dbReference type="InterPro" id="IPR036873">
    <property type="entry name" value="Rhodanese-like_dom_sf"/>
</dbReference>
<dbReference type="FunFam" id="3.40.50.720:FF:000080">
    <property type="entry name" value="Thiazole biosynthesis adenylyltransferase ThiF"/>
    <property type="match status" value="1"/>
</dbReference>
<evidence type="ECO:0000259" key="2">
    <source>
        <dbReference type="PROSITE" id="PS50206"/>
    </source>
</evidence>
<keyword evidence="4" id="KW-1185">Reference proteome</keyword>
<dbReference type="PROSITE" id="PS50206">
    <property type="entry name" value="RHODANESE_3"/>
    <property type="match status" value="1"/>
</dbReference>
<dbReference type="Pfam" id="PF00899">
    <property type="entry name" value="ThiF"/>
    <property type="match status" value="1"/>
</dbReference>
<dbReference type="EC" id="2.7.7.80" evidence="3"/>
<dbReference type="Gene3D" id="3.40.250.10">
    <property type="entry name" value="Rhodanese-like domain"/>
    <property type="match status" value="1"/>
</dbReference>
<keyword evidence="3" id="KW-0808">Transferase</keyword>
<name>A0A1X7BPU5_9RHOB</name>
<reference evidence="3 4" key="1">
    <citation type="submission" date="2017-03" db="EMBL/GenBank/DDBJ databases">
        <authorList>
            <person name="Afonso C.L."/>
            <person name="Miller P.J."/>
            <person name="Scott M.A."/>
            <person name="Spackman E."/>
            <person name="Goraichik I."/>
            <person name="Dimitrov K.M."/>
            <person name="Suarez D.L."/>
            <person name="Swayne D.E."/>
        </authorList>
    </citation>
    <scope>NUCLEOTIDE SEQUENCE [LARGE SCALE GENOMIC DNA]</scope>
    <source>
        <strain evidence="3 4">CECT 7745</strain>
    </source>
</reference>
<dbReference type="InterPro" id="IPR001763">
    <property type="entry name" value="Rhodanese-like_dom"/>
</dbReference>
<proteinExistence type="inferred from homology"/>
<dbReference type="SUPFAM" id="SSF69572">
    <property type="entry name" value="Activating enzymes of the ubiquitin-like proteins"/>
    <property type="match status" value="1"/>
</dbReference>
<dbReference type="GO" id="GO:0002143">
    <property type="term" value="P:tRNA wobble position uridine thiolation"/>
    <property type="evidence" value="ECO:0007669"/>
    <property type="project" value="TreeGrafter"/>
</dbReference>
<dbReference type="Proteomes" id="UP000193224">
    <property type="component" value="Unassembled WGS sequence"/>
</dbReference>
<feature type="domain" description="Rhodanese" evidence="2">
    <location>
        <begin position="254"/>
        <end position="327"/>
    </location>
</feature>
<dbReference type="InterPro" id="IPR000594">
    <property type="entry name" value="ThiF_NAD_FAD-bd"/>
</dbReference>
<evidence type="ECO:0000256" key="1">
    <source>
        <dbReference type="ARBA" id="ARBA00009919"/>
    </source>
</evidence>
<dbReference type="CDD" id="cd00158">
    <property type="entry name" value="RHOD"/>
    <property type="match status" value="1"/>
</dbReference>
<dbReference type="EMBL" id="FWXB01000004">
    <property type="protein sequence ID" value="SMC11666.1"/>
    <property type="molecule type" value="Genomic_DNA"/>
</dbReference>
<dbReference type="SUPFAM" id="SSF52821">
    <property type="entry name" value="Rhodanese/Cell cycle control phosphatase"/>
    <property type="match status" value="1"/>
</dbReference>
<dbReference type="GO" id="GO:0042292">
    <property type="term" value="F:URM1 activating enzyme activity"/>
    <property type="evidence" value="ECO:0007669"/>
    <property type="project" value="TreeGrafter"/>
</dbReference>
<evidence type="ECO:0000313" key="3">
    <source>
        <dbReference type="EMBL" id="SMC11666.1"/>
    </source>
</evidence>
<dbReference type="PANTHER" id="PTHR10953">
    <property type="entry name" value="UBIQUITIN-ACTIVATING ENZYME E1"/>
    <property type="match status" value="1"/>
</dbReference>
<dbReference type="InterPro" id="IPR045886">
    <property type="entry name" value="ThiF/MoeB/HesA"/>
</dbReference>
<dbReference type="GO" id="GO:0061605">
    <property type="term" value="F:molybdopterin-synthase adenylyltransferase activity"/>
    <property type="evidence" value="ECO:0007669"/>
    <property type="project" value="UniProtKB-EC"/>
</dbReference>
<dbReference type="RefSeq" id="WP_377150977.1">
    <property type="nucleotide sequence ID" value="NZ_JBHTKS010000072.1"/>
</dbReference>
<accession>A0A1X7BPU5</accession>
<dbReference type="GO" id="GO:0004792">
    <property type="term" value="F:thiosulfate-cyanide sulfurtransferase activity"/>
    <property type="evidence" value="ECO:0007669"/>
    <property type="project" value="TreeGrafter"/>
</dbReference>
<keyword evidence="3" id="KW-0548">Nucleotidyltransferase</keyword>
<dbReference type="GO" id="GO:0005737">
    <property type="term" value="C:cytoplasm"/>
    <property type="evidence" value="ECO:0007669"/>
    <property type="project" value="TreeGrafter"/>
</dbReference>
<sequence>MDQGLRFMSRYLRQMTLPEVGVEGQRRLTKAHVLVVGAGGLGCPVLQYLAGAGVGRITLLDPDHVEESNLHRQPLYRMSDLGCAKALAARAHLRAANPELTIDARVQTLHPGNAPLLVAAADVVVDAADSFAVSYMLSDTCHRQGVPLISASALGQKGYAGGFCGHGAPSLRAVFPRLPDRGATCASAGVLGPVVGMIGALQAQMTLQVLLHHTPSPLGQIVTLDMQRPRFDGFAFHAAPEPQIAVPFVSRSEIRPADQVIELRSAEEAPEIIAPQAQRLSTHSIDDLQPDPAQRVVLCCASGLRAWRAAECLQAKGHDNLALLAATACE</sequence>
<dbReference type="GO" id="GO:0032447">
    <property type="term" value="P:protein urmylation"/>
    <property type="evidence" value="ECO:0007669"/>
    <property type="project" value="TreeGrafter"/>
</dbReference>
<protein>
    <submittedName>
        <fullName evidence="3">Molybdopterin-synthase adenylyltransferase</fullName>
        <ecNumber evidence="3">2.7.7.80</ecNumber>
    </submittedName>
</protein>
<dbReference type="AlphaFoldDB" id="A0A1X7BPU5"/>
<dbReference type="CDD" id="cd00757">
    <property type="entry name" value="ThiF_MoeB_HesA_family"/>
    <property type="match status" value="1"/>
</dbReference>
<organism evidence="3 4">
    <name type="scientific">Roseovarius aestuarii</name>
    <dbReference type="NCBI Taxonomy" id="475083"/>
    <lineage>
        <taxon>Bacteria</taxon>
        <taxon>Pseudomonadati</taxon>
        <taxon>Pseudomonadota</taxon>
        <taxon>Alphaproteobacteria</taxon>
        <taxon>Rhodobacterales</taxon>
        <taxon>Roseobacteraceae</taxon>
        <taxon>Roseovarius</taxon>
    </lineage>
</organism>